<reference evidence="1 2" key="1">
    <citation type="journal article" date="2018" name="Evol. Lett.">
        <title>Horizontal gene cluster transfer increased hallucinogenic mushroom diversity.</title>
        <authorList>
            <person name="Reynolds H.T."/>
            <person name="Vijayakumar V."/>
            <person name="Gluck-Thaler E."/>
            <person name="Korotkin H.B."/>
            <person name="Matheny P.B."/>
            <person name="Slot J.C."/>
        </authorList>
    </citation>
    <scope>NUCLEOTIDE SEQUENCE [LARGE SCALE GENOMIC DNA]</scope>
    <source>
        <strain evidence="1 2">SRW20</strain>
    </source>
</reference>
<keyword evidence="2" id="KW-1185">Reference proteome</keyword>
<sequence length="199" mass="23454">MYQEPLPPPVSQLLANPSEACKRYSQHPSTYRRSRLRPSIRSRFLRVTPPDTPSASFYRIYEFFVLDWTIRLRDELEYFCRSHPEWLVSAIPDPKDYGDPVRYAILTVLTQMMCDAFNRRVELGLPRDAPPIVTDFEELAARPQVFEEVPRWAKGVEPLKERSYLPDKDGNVPTENDEDLSEEFRRMNIIVRMPHIHFV</sequence>
<dbReference type="AlphaFoldDB" id="A0A409YXD7"/>
<name>A0A409YXD7_9AGAR</name>
<comment type="caution">
    <text evidence="1">The sequence shown here is derived from an EMBL/GenBank/DDBJ whole genome shotgun (WGS) entry which is preliminary data.</text>
</comment>
<proteinExistence type="predicted"/>
<protein>
    <submittedName>
        <fullName evidence="1">Uncharacterized protein</fullName>
    </submittedName>
</protein>
<dbReference type="EMBL" id="NHYE01000041">
    <property type="protein sequence ID" value="PPR07667.1"/>
    <property type="molecule type" value="Genomic_DNA"/>
</dbReference>
<dbReference type="InParanoid" id="A0A409YXD7"/>
<gene>
    <name evidence="1" type="ORF">CVT26_001598</name>
</gene>
<accession>A0A409YXD7</accession>
<organism evidence="1 2">
    <name type="scientific">Gymnopilus dilepis</name>
    <dbReference type="NCBI Taxonomy" id="231916"/>
    <lineage>
        <taxon>Eukaryota</taxon>
        <taxon>Fungi</taxon>
        <taxon>Dikarya</taxon>
        <taxon>Basidiomycota</taxon>
        <taxon>Agaricomycotina</taxon>
        <taxon>Agaricomycetes</taxon>
        <taxon>Agaricomycetidae</taxon>
        <taxon>Agaricales</taxon>
        <taxon>Agaricineae</taxon>
        <taxon>Hymenogastraceae</taxon>
        <taxon>Gymnopilus</taxon>
    </lineage>
</organism>
<evidence type="ECO:0000313" key="2">
    <source>
        <dbReference type="Proteomes" id="UP000284706"/>
    </source>
</evidence>
<dbReference type="Proteomes" id="UP000284706">
    <property type="component" value="Unassembled WGS sequence"/>
</dbReference>
<dbReference type="OrthoDB" id="5422293at2759"/>
<evidence type="ECO:0000313" key="1">
    <source>
        <dbReference type="EMBL" id="PPR07667.1"/>
    </source>
</evidence>